<evidence type="ECO:0000313" key="3">
    <source>
        <dbReference type="EMBL" id="KIP12290.1"/>
    </source>
</evidence>
<feature type="compositionally biased region" description="Polar residues" evidence="2">
    <location>
        <begin position="499"/>
        <end position="511"/>
    </location>
</feature>
<dbReference type="SMART" id="SM00320">
    <property type="entry name" value="WD40"/>
    <property type="match status" value="5"/>
</dbReference>
<feature type="compositionally biased region" description="Polar residues" evidence="2">
    <location>
        <begin position="363"/>
        <end position="388"/>
    </location>
</feature>
<keyword evidence="4" id="KW-1185">Reference proteome</keyword>
<dbReference type="GO" id="GO:0007020">
    <property type="term" value="P:microtubule nucleation"/>
    <property type="evidence" value="ECO:0007669"/>
    <property type="project" value="TreeGrafter"/>
</dbReference>
<dbReference type="InterPro" id="IPR001680">
    <property type="entry name" value="WD40_rpt"/>
</dbReference>
<dbReference type="Proteomes" id="UP000053257">
    <property type="component" value="Unassembled WGS sequence"/>
</dbReference>
<dbReference type="EMBL" id="KN840440">
    <property type="protein sequence ID" value="KIP12290.1"/>
    <property type="molecule type" value="Genomic_DNA"/>
</dbReference>
<dbReference type="GO" id="GO:0000278">
    <property type="term" value="P:mitotic cell cycle"/>
    <property type="evidence" value="ECO:0007669"/>
    <property type="project" value="TreeGrafter"/>
</dbReference>
<feature type="compositionally biased region" description="Polar residues" evidence="2">
    <location>
        <begin position="477"/>
        <end position="487"/>
    </location>
</feature>
<evidence type="ECO:0000256" key="2">
    <source>
        <dbReference type="SAM" id="MobiDB-lite"/>
    </source>
</evidence>
<feature type="compositionally biased region" description="Low complexity" evidence="2">
    <location>
        <begin position="410"/>
        <end position="421"/>
    </location>
</feature>
<dbReference type="InterPro" id="IPR015943">
    <property type="entry name" value="WD40/YVTN_repeat-like_dom_sf"/>
</dbReference>
<dbReference type="GO" id="GO:0005814">
    <property type="term" value="C:centriole"/>
    <property type="evidence" value="ECO:0007669"/>
    <property type="project" value="TreeGrafter"/>
</dbReference>
<proteinExistence type="predicted"/>
<feature type="compositionally biased region" description="Low complexity" evidence="2">
    <location>
        <begin position="679"/>
        <end position="695"/>
    </location>
</feature>
<dbReference type="HOGENOM" id="CLU_020126_0_0_1"/>
<dbReference type="AlphaFoldDB" id="A0A0C3SFL4"/>
<feature type="region of interest" description="Disordered" evidence="2">
    <location>
        <begin position="675"/>
        <end position="701"/>
    </location>
</feature>
<keyword evidence="1" id="KW-0175">Coiled coil</keyword>
<dbReference type="PANTHER" id="PTHR44414">
    <property type="entry name" value="PROTEIN NEDD1"/>
    <property type="match status" value="1"/>
</dbReference>
<gene>
    <name evidence="3" type="ORF">PHLGIDRAFT_21101</name>
</gene>
<dbReference type="Gene3D" id="2.130.10.10">
    <property type="entry name" value="YVTN repeat-like/Quinoprotein amine dehydrogenase"/>
    <property type="match status" value="2"/>
</dbReference>
<dbReference type="InterPro" id="IPR036322">
    <property type="entry name" value="WD40_repeat_dom_sf"/>
</dbReference>
<dbReference type="PANTHER" id="PTHR44414:SF1">
    <property type="entry name" value="PROTEIN NEDD1"/>
    <property type="match status" value="1"/>
</dbReference>
<dbReference type="GO" id="GO:0000922">
    <property type="term" value="C:spindle pole"/>
    <property type="evidence" value="ECO:0007669"/>
    <property type="project" value="TreeGrafter"/>
</dbReference>
<feature type="coiled-coil region" evidence="1">
    <location>
        <begin position="739"/>
        <end position="773"/>
    </location>
</feature>
<evidence type="ECO:0008006" key="5">
    <source>
        <dbReference type="Google" id="ProtNLM"/>
    </source>
</evidence>
<dbReference type="GO" id="GO:0036064">
    <property type="term" value="C:ciliary basal body"/>
    <property type="evidence" value="ECO:0007669"/>
    <property type="project" value="TreeGrafter"/>
</dbReference>
<dbReference type="GO" id="GO:0043015">
    <property type="term" value="F:gamma-tubulin binding"/>
    <property type="evidence" value="ECO:0007669"/>
    <property type="project" value="TreeGrafter"/>
</dbReference>
<accession>A0A0C3SFL4</accession>
<evidence type="ECO:0000256" key="1">
    <source>
        <dbReference type="SAM" id="Coils"/>
    </source>
</evidence>
<dbReference type="GO" id="GO:0005737">
    <property type="term" value="C:cytoplasm"/>
    <property type="evidence" value="ECO:0007669"/>
    <property type="project" value="TreeGrafter"/>
</dbReference>
<organism evidence="3 4">
    <name type="scientific">Phlebiopsis gigantea (strain 11061_1 CR5-6)</name>
    <name type="common">White-rot fungus</name>
    <name type="synonym">Peniophora gigantea</name>
    <dbReference type="NCBI Taxonomy" id="745531"/>
    <lineage>
        <taxon>Eukaryota</taxon>
        <taxon>Fungi</taxon>
        <taxon>Dikarya</taxon>
        <taxon>Basidiomycota</taxon>
        <taxon>Agaricomycotina</taxon>
        <taxon>Agaricomycetes</taxon>
        <taxon>Polyporales</taxon>
        <taxon>Phanerochaetaceae</taxon>
        <taxon>Phlebiopsis</taxon>
    </lineage>
</organism>
<reference evidence="3 4" key="1">
    <citation type="journal article" date="2014" name="PLoS Genet.">
        <title>Analysis of the Phlebiopsis gigantea genome, transcriptome and secretome provides insight into its pioneer colonization strategies of wood.</title>
        <authorList>
            <person name="Hori C."/>
            <person name="Ishida T."/>
            <person name="Igarashi K."/>
            <person name="Samejima M."/>
            <person name="Suzuki H."/>
            <person name="Master E."/>
            <person name="Ferreira P."/>
            <person name="Ruiz-Duenas F.J."/>
            <person name="Held B."/>
            <person name="Canessa P."/>
            <person name="Larrondo L.F."/>
            <person name="Schmoll M."/>
            <person name="Druzhinina I.S."/>
            <person name="Kubicek C.P."/>
            <person name="Gaskell J.A."/>
            <person name="Kersten P."/>
            <person name="St John F."/>
            <person name="Glasner J."/>
            <person name="Sabat G."/>
            <person name="Splinter BonDurant S."/>
            <person name="Syed K."/>
            <person name="Yadav J."/>
            <person name="Mgbeahuruike A.C."/>
            <person name="Kovalchuk A."/>
            <person name="Asiegbu F.O."/>
            <person name="Lackner G."/>
            <person name="Hoffmeister D."/>
            <person name="Rencoret J."/>
            <person name="Gutierrez A."/>
            <person name="Sun H."/>
            <person name="Lindquist E."/>
            <person name="Barry K."/>
            <person name="Riley R."/>
            <person name="Grigoriev I.V."/>
            <person name="Henrissat B."/>
            <person name="Kues U."/>
            <person name="Berka R.M."/>
            <person name="Martinez A.T."/>
            <person name="Covert S.F."/>
            <person name="Blanchette R.A."/>
            <person name="Cullen D."/>
        </authorList>
    </citation>
    <scope>NUCLEOTIDE SEQUENCE [LARGE SCALE GENOMIC DNA]</scope>
    <source>
        <strain evidence="3 4">11061_1 CR5-6</strain>
    </source>
</reference>
<name>A0A0C3SFL4_PHLG1</name>
<dbReference type="SUPFAM" id="SSF50978">
    <property type="entry name" value="WD40 repeat-like"/>
    <property type="match status" value="1"/>
</dbReference>
<evidence type="ECO:0000313" key="4">
    <source>
        <dbReference type="Proteomes" id="UP000053257"/>
    </source>
</evidence>
<feature type="region of interest" description="Disordered" evidence="2">
    <location>
        <begin position="543"/>
        <end position="583"/>
    </location>
</feature>
<feature type="region of interest" description="Disordered" evidence="2">
    <location>
        <begin position="313"/>
        <end position="528"/>
    </location>
</feature>
<dbReference type="STRING" id="745531.A0A0C3SFL4"/>
<sequence>MLAVCTSGSLVLLDPSTLKKAPSSVPPTLSLSSIPTASTWAPDNSALFVAQEGAIHRYDSTGTSLGSVSTESTAGSITALVSKDKGDTLIFGDRDGVTVVDANSGRVAVRLDTHTAPVSGLVLAQDAALLVSIARDSVLTGSPEVHVHNLATASHVELQGLPKKADVSACAFHTHSKSKLLLAVGTQLLVYDVTKPTAPLRTIQLDKKSGEAVAIACSPFSKTLVAVGCNSGVVNLVDLDKEKGLFRTLPLEGQLTSLVFSPEGAALYGGAEDGRVLVLDLRALDKPAKSITVNSDNERIICMAVQRKLKPGESPRLGVRTSATALGKRRAGAEPLSSAAKALKAGPSTTPASPSALLKARPLTTSRTTLSPGPSPGRTRTISATSATPVKPSAKSKVDSSKSTPPAPRTRPAVAASAEQAAPPPAPPPMRVRTVSGATSASSRGTSSVSSRVTRVSSSTSATSVAPGTSEARANPSAATSSLSPTFANARARLRAVPSRSSTTTVQARTQTHSRHSPSVSPIPPVPALPEAYKEQLTEIDIRLRTPSPEPPSDDEAYTPILARRRDKGKGREPERPKTNVLGLGTPELRKWIQTEVAQVDDDDEDTAAAAAQRRVDFLEVPPNELRIQSIQVTDEDDAARAPKEGAKATIQMTVQVSPRRAPAAGVPPSWGLLPSLFGPARSPSGAGPEGASSRDQSSPAHELLQSLIRDAMYDFRRETKTEILGLHLDLVRMGRGWRKEMREALEQWGEQLKEVRRENELLRKENERLRRGY</sequence>
<feature type="compositionally biased region" description="Low complexity" evidence="2">
    <location>
        <begin position="432"/>
        <end position="466"/>
    </location>
</feature>
<dbReference type="OrthoDB" id="1602884at2759"/>
<protein>
    <recommendedName>
        <fullName evidence="5">Anaphase-promoting complex subunit 4 WD40 domain-containing protein</fullName>
    </recommendedName>
</protein>
<dbReference type="InterPro" id="IPR052818">
    <property type="entry name" value="NEDD1_Spindle_Assembly"/>
</dbReference>